<keyword evidence="1" id="KW-0732">Signal</keyword>
<evidence type="ECO:0000256" key="1">
    <source>
        <dbReference type="SAM" id="SignalP"/>
    </source>
</evidence>
<keyword evidence="3" id="KW-1185">Reference proteome</keyword>
<sequence>AAVATAATAAEATLVAATATAAATAEATLVAATATAATAAEATLVAATTSVSVSVTVPVAGSRARGGRCLLDGWGGRSGSSSRGICNAGCREDCGANYGGSHSDGSRRHVTSPCLRDVGWEADLR</sequence>
<proteinExistence type="predicted"/>
<comment type="caution">
    <text evidence="2">The sequence shown here is derived from an EMBL/GenBank/DDBJ whole genome shotgun (WGS) entry which is preliminary data.</text>
</comment>
<evidence type="ECO:0000313" key="2">
    <source>
        <dbReference type="EMBL" id="MET8435284.1"/>
    </source>
</evidence>
<evidence type="ECO:0000313" key="3">
    <source>
        <dbReference type="Proteomes" id="UP001550044"/>
    </source>
</evidence>
<feature type="chain" id="PRO_5047379475" evidence="1">
    <location>
        <begin position="22"/>
        <end position="125"/>
    </location>
</feature>
<protein>
    <submittedName>
        <fullName evidence="2">Uncharacterized protein</fullName>
    </submittedName>
</protein>
<feature type="signal peptide" evidence="1">
    <location>
        <begin position="1"/>
        <end position="21"/>
    </location>
</feature>
<reference evidence="2 3" key="1">
    <citation type="submission" date="2024-06" db="EMBL/GenBank/DDBJ databases">
        <title>The Natural Products Discovery Center: Release of the First 8490 Sequenced Strains for Exploring Actinobacteria Biosynthetic Diversity.</title>
        <authorList>
            <person name="Kalkreuter E."/>
            <person name="Kautsar S.A."/>
            <person name="Yang D."/>
            <person name="Bader C.D."/>
            <person name="Teijaro C.N."/>
            <person name="Fluegel L."/>
            <person name="Davis C.M."/>
            <person name="Simpson J.R."/>
            <person name="Lauterbach L."/>
            <person name="Steele A.D."/>
            <person name="Gui C."/>
            <person name="Meng S."/>
            <person name="Li G."/>
            <person name="Viehrig K."/>
            <person name="Ye F."/>
            <person name="Su P."/>
            <person name="Kiefer A.F."/>
            <person name="Nichols A."/>
            <person name="Cepeda A.J."/>
            <person name="Yan W."/>
            <person name="Fan B."/>
            <person name="Jiang Y."/>
            <person name="Adhikari A."/>
            <person name="Zheng C.-J."/>
            <person name="Schuster L."/>
            <person name="Cowan T.M."/>
            <person name="Smanski M.J."/>
            <person name="Chevrette M.G."/>
            <person name="De Carvalho L.P.S."/>
            <person name="Shen B."/>
        </authorList>
    </citation>
    <scope>NUCLEOTIDE SEQUENCE [LARGE SCALE GENOMIC DNA]</scope>
    <source>
        <strain evidence="2 3">NPDC005137</strain>
    </source>
</reference>
<name>A0ABV2UDZ8_9ACTN</name>
<gene>
    <name evidence="2" type="ORF">ABZV61_21350</name>
</gene>
<organism evidence="2 3">
    <name type="scientific">Streptomyces sp. 900116325</name>
    <dbReference type="NCBI Taxonomy" id="3154295"/>
    <lineage>
        <taxon>Bacteria</taxon>
        <taxon>Bacillati</taxon>
        <taxon>Actinomycetota</taxon>
        <taxon>Actinomycetes</taxon>
        <taxon>Kitasatosporales</taxon>
        <taxon>Streptomycetaceae</taxon>
        <taxon>Streptomyces</taxon>
    </lineage>
</organism>
<accession>A0ABV2UDZ8</accession>
<dbReference type="Proteomes" id="UP001550044">
    <property type="component" value="Unassembled WGS sequence"/>
</dbReference>
<feature type="non-terminal residue" evidence="2">
    <location>
        <position position="1"/>
    </location>
</feature>
<dbReference type="EMBL" id="JBEXIP010000016">
    <property type="protein sequence ID" value="MET8435284.1"/>
    <property type="molecule type" value="Genomic_DNA"/>
</dbReference>
<dbReference type="RefSeq" id="WP_356710575.1">
    <property type="nucleotide sequence ID" value="NZ_JBEXIP010000016.1"/>
</dbReference>